<keyword evidence="4" id="KW-1185">Reference proteome</keyword>
<reference evidence="3 4" key="1">
    <citation type="journal article" date="2011" name="J. Bacteriol.">
        <title>Genome sequence of Methyloversatilis universalis FAM5T, a methylotrophic representative of the order Rhodocyclales.</title>
        <authorList>
            <person name="Kittichotirat W."/>
            <person name="Good N.M."/>
            <person name="Hall R."/>
            <person name="Bringel F."/>
            <person name="Lajus A."/>
            <person name="Medigue C."/>
            <person name="Smalley N.E."/>
            <person name="Beck D."/>
            <person name="Bumgarner R."/>
            <person name="Vuilleumier S."/>
            <person name="Kalyuzhnaya M.G."/>
        </authorList>
    </citation>
    <scope>NUCLEOTIDE SEQUENCE [LARGE SCALE GENOMIC DNA]</scope>
    <source>
        <strain evidence="4">ATCC BAA-1314 / JCM 13912 / FAM5</strain>
    </source>
</reference>
<evidence type="ECO:0000259" key="2">
    <source>
        <dbReference type="PROSITE" id="PS51704"/>
    </source>
</evidence>
<keyword evidence="1" id="KW-0732">Signal</keyword>
<feature type="signal peptide" evidence="1">
    <location>
        <begin position="1"/>
        <end position="26"/>
    </location>
</feature>
<dbReference type="InterPro" id="IPR013320">
    <property type="entry name" value="ConA-like_dom_sf"/>
</dbReference>
<name>F5REJ5_METUF</name>
<feature type="domain" description="GP-PDE" evidence="2">
    <location>
        <begin position="279"/>
        <end position="543"/>
    </location>
</feature>
<dbReference type="eggNOG" id="COG0584">
    <property type="taxonomic scope" value="Bacteria"/>
</dbReference>
<organism evidence="3 4">
    <name type="scientific">Methyloversatilis universalis (strain ATCC BAA-1314 / DSM 25237 / JCM 13912 / CCUG 52030 / FAM5)</name>
    <dbReference type="NCBI Taxonomy" id="1000565"/>
    <lineage>
        <taxon>Bacteria</taxon>
        <taxon>Pseudomonadati</taxon>
        <taxon>Pseudomonadota</taxon>
        <taxon>Betaproteobacteria</taxon>
        <taxon>Nitrosomonadales</taxon>
        <taxon>Sterolibacteriaceae</taxon>
        <taxon>Methyloversatilis</taxon>
    </lineage>
</organism>
<evidence type="ECO:0000313" key="3">
    <source>
        <dbReference type="EMBL" id="EGK71323.1"/>
    </source>
</evidence>
<dbReference type="GO" id="GO:0008081">
    <property type="term" value="F:phosphoric diester hydrolase activity"/>
    <property type="evidence" value="ECO:0007669"/>
    <property type="project" value="InterPro"/>
</dbReference>
<evidence type="ECO:0000313" key="4">
    <source>
        <dbReference type="Proteomes" id="UP000005019"/>
    </source>
</evidence>
<dbReference type="PANTHER" id="PTHR46211:SF14">
    <property type="entry name" value="GLYCEROPHOSPHODIESTER PHOSPHODIESTERASE"/>
    <property type="match status" value="1"/>
</dbReference>
<dbReference type="Gene3D" id="3.20.20.190">
    <property type="entry name" value="Phosphatidylinositol (PI) phosphodiesterase"/>
    <property type="match status" value="1"/>
</dbReference>
<dbReference type="PROSITE" id="PS50007">
    <property type="entry name" value="PIPLC_X_DOMAIN"/>
    <property type="match status" value="1"/>
</dbReference>
<dbReference type="Proteomes" id="UP000005019">
    <property type="component" value="Unassembled WGS sequence"/>
</dbReference>
<dbReference type="PROSITE" id="PS51704">
    <property type="entry name" value="GP_PDE"/>
    <property type="match status" value="1"/>
</dbReference>
<feature type="chain" id="PRO_5003331512" description="GP-PDE domain-containing protein" evidence="1">
    <location>
        <begin position="27"/>
        <end position="569"/>
    </location>
</feature>
<dbReference type="RefSeq" id="WP_008062587.1">
    <property type="nucleotide sequence ID" value="NZ_AFHG01000052.1"/>
</dbReference>
<comment type="caution">
    <text evidence="3">The sequence shown here is derived from an EMBL/GenBank/DDBJ whole genome shotgun (WGS) entry which is preliminary data.</text>
</comment>
<dbReference type="EMBL" id="AFHG01000052">
    <property type="protein sequence ID" value="EGK71323.1"/>
    <property type="molecule type" value="Genomic_DNA"/>
</dbReference>
<dbReference type="NCBIfam" id="TIGR02595">
    <property type="entry name" value="PEP_CTERM"/>
    <property type="match status" value="1"/>
</dbReference>
<proteinExistence type="predicted"/>
<dbReference type="Gene3D" id="2.60.120.200">
    <property type="match status" value="1"/>
</dbReference>
<dbReference type="SUPFAM" id="SSF51695">
    <property type="entry name" value="PLC-like phosphodiesterases"/>
    <property type="match status" value="1"/>
</dbReference>
<gene>
    <name evidence="3" type="ORF">METUNv1_02713</name>
</gene>
<evidence type="ECO:0000256" key="1">
    <source>
        <dbReference type="SAM" id="SignalP"/>
    </source>
</evidence>
<dbReference type="Pfam" id="PF03009">
    <property type="entry name" value="GDPD"/>
    <property type="match status" value="1"/>
</dbReference>
<dbReference type="AlphaFoldDB" id="F5REJ5"/>
<dbReference type="STRING" id="1000565.METUNv1_02713"/>
<dbReference type="eggNOG" id="COG3250">
    <property type="taxonomic scope" value="Bacteria"/>
</dbReference>
<protein>
    <recommendedName>
        <fullName evidence="2">GP-PDE domain-containing protein</fullName>
    </recommendedName>
</protein>
<dbReference type="GO" id="GO:0006629">
    <property type="term" value="P:lipid metabolic process"/>
    <property type="evidence" value="ECO:0007669"/>
    <property type="project" value="InterPro"/>
</dbReference>
<accession>F5REJ5</accession>
<dbReference type="NCBIfam" id="TIGR03382">
    <property type="entry name" value="GC_trans_RRR"/>
    <property type="match status" value="1"/>
</dbReference>
<dbReference type="Pfam" id="PF13385">
    <property type="entry name" value="Laminin_G_3"/>
    <property type="match status" value="1"/>
</dbReference>
<dbReference type="PANTHER" id="PTHR46211">
    <property type="entry name" value="GLYCEROPHOSPHORYL DIESTER PHOSPHODIESTERASE"/>
    <property type="match status" value="1"/>
</dbReference>
<sequence>MRTIPSSLRRCALATFLALGWMPAHAAGNAAAYTAGVLASDPLAYWQLDAVGGQLSGADASGNGLNATPLGSGPLVSGLFGGAAAGGGNYLRAPALPSLTGSNAVSVEAWIRLDAPLGSIGESFAGIYDSSQDHYALYLDRANGELRFKVTTANGYAERPGASSYIVNKKQGEWIHVVGMLDPNDAAGASAKIYVDGVLRDRHTAAKLASTLPAGQAAAIAADWNAGSPNRLYKAGGVDQVAIYGRALSEAEIRSHYELGSGRNFVATAPRPTSIADGFEVIAHRGNSMFAPENTLESNRQAIALGAHRFETDVWVTRDGIAVNMHDSTTTRTTGVNRSISGSTLAELEALSAGYSDVFGTRYAGEKIPTLVDTLTLARDAGAKVVLDTKDAAAGAAIARAVAETGFDLHDAVAFGWSDASVADLVSHLDGAEVFHLGFFSTFVSRGTLGARAGYLDQLKGAGVDGLALSYADLLSQGEPLWGDLLALAASRDLRVFTWTVNEAETMADLMSMSAIREIDGKRVTGRLSGIITDDPATALALVSSVPEPGSWAMGLLGGAVLLLRRRKA</sequence>
<dbReference type="InterPro" id="IPR013424">
    <property type="entry name" value="Ice-binding_C"/>
</dbReference>
<dbReference type="InterPro" id="IPR030395">
    <property type="entry name" value="GP_PDE_dom"/>
</dbReference>
<dbReference type="InterPro" id="IPR017756">
    <property type="entry name" value="TM_Gly-Cys-Arg_CS"/>
</dbReference>
<dbReference type="InterPro" id="IPR017946">
    <property type="entry name" value="PLC-like_Pdiesterase_TIM-brl"/>
</dbReference>
<dbReference type="SUPFAM" id="SSF49899">
    <property type="entry name" value="Concanavalin A-like lectins/glucanases"/>
    <property type="match status" value="1"/>
</dbReference>